<keyword evidence="1" id="KW-1133">Transmembrane helix</keyword>
<accession>A0A2U2N4A7</accession>
<name>A0A2U2N4A7_9GAMM</name>
<protein>
    <submittedName>
        <fullName evidence="2">Uncharacterized protein</fullName>
    </submittedName>
</protein>
<evidence type="ECO:0000313" key="2">
    <source>
        <dbReference type="EMBL" id="PWG63950.1"/>
    </source>
</evidence>
<feature type="transmembrane region" description="Helical" evidence="1">
    <location>
        <begin position="19"/>
        <end position="36"/>
    </location>
</feature>
<evidence type="ECO:0000256" key="1">
    <source>
        <dbReference type="SAM" id="Phobius"/>
    </source>
</evidence>
<reference evidence="2 3" key="1">
    <citation type="submission" date="2018-05" db="EMBL/GenBank/DDBJ databases">
        <title>Spiribacter halobius sp. nov., a moderately halophilic bacterium isolated from marine solar saltern.</title>
        <authorList>
            <person name="Zheng W.-S."/>
            <person name="Lu D.-C."/>
            <person name="Du Z.-J."/>
        </authorList>
    </citation>
    <scope>NUCLEOTIDE SEQUENCE [LARGE SCALE GENOMIC DNA]</scope>
    <source>
        <strain evidence="2 3">E85</strain>
    </source>
</reference>
<gene>
    <name evidence="2" type="ORF">DEM34_07080</name>
</gene>
<sequence>MPLLLFLALRRLGHDRRGWLLQSGLCWLVLPLGYWVTEPERNINWVFAPFGMDQVWLPPAVYVLLCMLAYPLLLYLPAEWLLRRLLPRARPAGV</sequence>
<dbReference type="EMBL" id="QFFI01000008">
    <property type="protein sequence ID" value="PWG63950.1"/>
    <property type="molecule type" value="Genomic_DNA"/>
</dbReference>
<comment type="caution">
    <text evidence="2">The sequence shown here is derived from an EMBL/GenBank/DDBJ whole genome shotgun (WGS) entry which is preliminary data.</text>
</comment>
<dbReference type="AlphaFoldDB" id="A0A2U2N4A7"/>
<keyword evidence="3" id="KW-1185">Reference proteome</keyword>
<dbReference type="OrthoDB" id="188694at2"/>
<keyword evidence="1" id="KW-0812">Transmembrane</keyword>
<dbReference type="RefSeq" id="WP_109677653.1">
    <property type="nucleotide sequence ID" value="NZ_CP086615.1"/>
</dbReference>
<organism evidence="2 3">
    <name type="scientific">Sediminicurvatus halobius</name>
    <dbReference type="NCBI Taxonomy" id="2182432"/>
    <lineage>
        <taxon>Bacteria</taxon>
        <taxon>Pseudomonadati</taxon>
        <taxon>Pseudomonadota</taxon>
        <taxon>Gammaproteobacteria</taxon>
        <taxon>Chromatiales</taxon>
        <taxon>Ectothiorhodospiraceae</taxon>
        <taxon>Sediminicurvatus</taxon>
    </lineage>
</organism>
<feature type="transmembrane region" description="Helical" evidence="1">
    <location>
        <begin position="56"/>
        <end position="76"/>
    </location>
</feature>
<evidence type="ECO:0000313" key="3">
    <source>
        <dbReference type="Proteomes" id="UP000245474"/>
    </source>
</evidence>
<proteinExistence type="predicted"/>
<keyword evidence="1" id="KW-0472">Membrane</keyword>
<dbReference type="Proteomes" id="UP000245474">
    <property type="component" value="Unassembled WGS sequence"/>
</dbReference>